<reference evidence="2" key="1">
    <citation type="journal article" date="2007" name="Plant Cell">
        <title>Dothideomycete-plant interactions illuminated by genome sequencing and EST analysis of the wheat pathogen Stagonospora nodorum.</title>
        <authorList>
            <person name="Hane J.K."/>
            <person name="Lowe R.G."/>
            <person name="Solomon P.S."/>
            <person name="Tan K.C."/>
            <person name="Schoch C.L."/>
            <person name="Spatafora J.W."/>
            <person name="Crous P.W."/>
            <person name="Kodira C."/>
            <person name="Birren B.W."/>
            <person name="Galagan J.E."/>
            <person name="Torriani S.F."/>
            <person name="McDonald B.A."/>
            <person name="Oliver R.P."/>
        </authorList>
    </citation>
    <scope>NUCLEOTIDE SEQUENCE [LARGE SCALE GENOMIC DNA]</scope>
    <source>
        <strain evidence="2">SN15 / ATCC MYA-4574 / FGSC 10173</strain>
    </source>
</reference>
<accession>Q0U409</accession>
<dbReference type="InParanoid" id="Q0U409"/>
<dbReference type="EMBL" id="CH445351">
    <property type="protein sequence ID" value="EAT78952.1"/>
    <property type="molecule type" value="Genomic_DNA"/>
</dbReference>
<dbReference type="Proteomes" id="UP000001055">
    <property type="component" value="Unassembled WGS sequence"/>
</dbReference>
<dbReference type="RefSeq" id="XP_001803714.1">
    <property type="nucleotide sequence ID" value="XM_001803662.1"/>
</dbReference>
<dbReference type="KEGG" id="pno:SNOG_13505"/>
<gene>
    <name evidence="1" type="ORF">SNOG_13505</name>
</gene>
<name>Q0U409_PHANO</name>
<organism evidence="1 2">
    <name type="scientific">Phaeosphaeria nodorum (strain SN15 / ATCC MYA-4574 / FGSC 10173)</name>
    <name type="common">Glume blotch fungus</name>
    <name type="synonym">Parastagonospora nodorum</name>
    <dbReference type="NCBI Taxonomy" id="321614"/>
    <lineage>
        <taxon>Eukaryota</taxon>
        <taxon>Fungi</taxon>
        <taxon>Dikarya</taxon>
        <taxon>Ascomycota</taxon>
        <taxon>Pezizomycotina</taxon>
        <taxon>Dothideomycetes</taxon>
        <taxon>Pleosporomycetidae</taxon>
        <taxon>Pleosporales</taxon>
        <taxon>Pleosporineae</taxon>
        <taxon>Phaeosphaeriaceae</taxon>
        <taxon>Parastagonospora</taxon>
    </lineage>
</organism>
<evidence type="ECO:0000313" key="2">
    <source>
        <dbReference type="Proteomes" id="UP000001055"/>
    </source>
</evidence>
<sequence>MNAFTFVGWAVWHPNSRQYNGWRESMEPITEIFVGHLLNSSFAV</sequence>
<protein>
    <submittedName>
        <fullName evidence="1">Uncharacterized protein</fullName>
    </submittedName>
</protein>
<dbReference type="GeneID" id="5980634"/>
<dbReference type="AlphaFoldDB" id="Q0U409"/>
<proteinExistence type="predicted"/>
<evidence type="ECO:0000313" key="1">
    <source>
        <dbReference type="EMBL" id="EAT78952.1"/>
    </source>
</evidence>